<reference evidence="7 8" key="1">
    <citation type="submission" date="2016-04" db="EMBL/GenBank/DDBJ databases">
        <title>Complete Genome Sequence of Halotalea alkalilenta IHB B 13600.</title>
        <authorList>
            <person name="Swarnkar M.K."/>
            <person name="Sharma A."/>
            <person name="Kaushal K."/>
            <person name="Soni R."/>
            <person name="Rana S."/>
            <person name="Singh A.K."/>
            <person name="Gulati A."/>
        </authorList>
    </citation>
    <scope>NUCLEOTIDE SEQUENCE [LARGE SCALE GENOMIC DNA]</scope>
    <source>
        <strain evidence="7 8">IHB B 13600</strain>
    </source>
</reference>
<dbReference type="HAMAP" id="MF_00689">
    <property type="entry name" value="Bpt"/>
    <property type="match status" value="1"/>
</dbReference>
<dbReference type="AlphaFoldDB" id="A0A172YKF3"/>
<dbReference type="InterPro" id="IPR017138">
    <property type="entry name" value="Asp_Glu_LeuTrfase"/>
</dbReference>
<gene>
    <name evidence="4" type="primary">bpt</name>
    <name evidence="7" type="ORF">A5892_15385</name>
</gene>
<evidence type="ECO:0000256" key="3">
    <source>
        <dbReference type="ARBA" id="ARBA00023315"/>
    </source>
</evidence>
<dbReference type="EC" id="2.3.2.29" evidence="4"/>
<dbReference type="InterPro" id="IPR007472">
    <property type="entry name" value="N-end_Aminoacyl_Trfase_C"/>
</dbReference>
<proteinExistence type="inferred from homology"/>
<dbReference type="EMBL" id="CP015243">
    <property type="protein sequence ID" value="ANF59711.1"/>
    <property type="molecule type" value="Genomic_DNA"/>
</dbReference>
<evidence type="ECO:0000256" key="1">
    <source>
        <dbReference type="ARBA" id="ARBA00022490"/>
    </source>
</evidence>
<keyword evidence="1 4" id="KW-0963">Cytoplasm</keyword>
<dbReference type="Proteomes" id="UP000077875">
    <property type="component" value="Chromosome"/>
</dbReference>
<evidence type="ECO:0000313" key="7">
    <source>
        <dbReference type="EMBL" id="ANF59711.1"/>
    </source>
</evidence>
<dbReference type="GO" id="GO:0005737">
    <property type="term" value="C:cytoplasm"/>
    <property type="evidence" value="ECO:0007669"/>
    <property type="project" value="UniProtKB-SubCell"/>
</dbReference>
<dbReference type="SUPFAM" id="SSF55729">
    <property type="entry name" value="Acyl-CoA N-acyltransferases (Nat)"/>
    <property type="match status" value="1"/>
</dbReference>
<dbReference type="InterPro" id="IPR007471">
    <property type="entry name" value="N-end_Aminoacyl_Trfase_N"/>
</dbReference>
<dbReference type="NCBIfam" id="NF002346">
    <property type="entry name" value="PRK01305.2-3"/>
    <property type="match status" value="1"/>
</dbReference>
<dbReference type="NCBIfam" id="NF002341">
    <property type="entry name" value="PRK01305.1-1"/>
    <property type="match status" value="1"/>
</dbReference>
<dbReference type="GO" id="GO:0004057">
    <property type="term" value="F:arginyl-tRNA--protein transferase activity"/>
    <property type="evidence" value="ECO:0007669"/>
    <property type="project" value="InterPro"/>
</dbReference>
<feature type="domain" description="N-end rule aminoacyl transferase C-terminal" evidence="6">
    <location>
        <begin position="104"/>
        <end position="226"/>
    </location>
</feature>
<dbReference type="KEGG" id="haa:A5892_15385"/>
<protein>
    <recommendedName>
        <fullName evidence="4">Aspartate/glutamate leucyltransferase</fullName>
        <ecNumber evidence="4">2.3.2.29</ecNumber>
    </recommendedName>
</protein>
<comment type="similarity">
    <text evidence="4">Belongs to the R-transferase family. Bpt subfamily.</text>
</comment>
<accession>A0A172YKF3</accession>
<dbReference type="InterPro" id="IPR030700">
    <property type="entry name" value="N-end_Aminoacyl_Trfase"/>
</dbReference>
<evidence type="ECO:0000313" key="8">
    <source>
        <dbReference type="Proteomes" id="UP000077875"/>
    </source>
</evidence>
<dbReference type="Pfam" id="PF04377">
    <property type="entry name" value="ATE_C"/>
    <property type="match status" value="1"/>
</dbReference>
<keyword evidence="8" id="KW-1185">Reference proteome</keyword>
<evidence type="ECO:0000259" key="6">
    <source>
        <dbReference type="Pfam" id="PF04377"/>
    </source>
</evidence>
<dbReference type="GO" id="GO:0008914">
    <property type="term" value="F:leucyl-tRNA--protein transferase activity"/>
    <property type="evidence" value="ECO:0007669"/>
    <property type="project" value="UniProtKB-UniRule"/>
</dbReference>
<keyword evidence="3 4" id="KW-0012">Acyltransferase</keyword>
<evidence type="ECO:0000256" key="4">
    <source>
        <dbReference type="HAMAP-Rule" id="MF_00689"/>
    </source>
</evidence>
<dbReference type="PIRSF" id="PIRSF037208">
    <property type="entry name" value="ATE_pro_prd"/>
    <property type="match status" value="1"/>
</dbReference>
<dbReference type="Pfam" id="PF04376">
    <property type="entry name" value="ATE_N"/>
    <property type="match status" value="1"/>
</dbReference>
<dbReference type="NCBIfam" id="NF002342">
    <property type="entry name" value="PRK01305.1-3"/>
    <property type="match status" value="1"/>
</dbReference>
<feature type="domain" description="N-end aminoacyl transferase N-terminal" evidence="5">
    <location>
        <begin position="13"/>
        <end position="83"/>
    </location>
</feature>
<dbReference type="STRING" id="376489.A5892_15385"/>
<dbReference type="GO" id="GO:0071596">
    <property type="term" value="P:ubiquitin-dependent protein catabolic process via the N-end rule pathway"/>
    <property type="evidence" value="ECO:0007669"/>
    <property type="project" value="InterPro"/>
</dbReference>
<dbReference type="PANTHER" id="PTHR21367:SF1">
    <property type="entry name" value="ARGINYL-TRNA--PROTEIN TRANSFERASE 1"/>
    <property type="match status" value="1"/>
</dbReference>
<comment type="catalytic activity">
    <reaction evidence="4">
        <text>N-terminal L-aspartyl-[protein] + L-leucyl-tRNA(Leu) = N-terminal L-leucyl-L-aspartyl-[protein] + tRNA(Leu) + H(+)</text>
        <dbReference type="Rhea" id="RHEA:50420"/>
        <dbReference type="Rhea" id="RHEA-COMP:9613"/>
        <dbReference type="Rhea" id="RHEA-COMP:9622"/>
        <dbReference type="Rhea" id="RHEA-COMP:12669"/>
        <dbReference type="Rhea" id="RHEA-COMP:12674"/>
        <dbReference type="ChEBI" id="CHEBI:15378"/>
        <dbReference type="ChEBI" id="CHEBI:64720"/>
        <dbReference type="ChEBI" id="CHEBI:78442"/>
        <dbReference type="ChEBI" id="CHEBI:78494"/>
        <dbReference type="ChEBI" id="CHEBI:133042"/>
        <dbReference type="EC" id="2.3.2.29"/>
    </reaction>
</comment>
<comment type="function">
    <text evidence="4">Functions in the N-end rule pathway of protein degradation where it conjugates Leu from its aminoacyl-tRNA to the N-termini of proteins containing an N-terminal aspartate or glutamate.</text>
</comment>
<name>A0A172YKF3_9GAMM</name>
<evidence type="ECO:0000259" key="5">
    <source>
        <dbReference type="Pfam" id="PF04376"/>
    </source>
</evidence>
<comment type="catalytic activity">
    <reaction evidence="4">
        <text>N-terminal L-glutamyl-[protein] + L-leucyl-tRNA(Leu) = N-terminal L-leucyl-L-glutamyl-[protein] + tRNA(Leu) + H(+)</text>
        <dbReference type="Rhea" id="RHEA:50412"/>
        <dbReference type="Rhea" id="RHEA-COMP:9613"/>
        <dbReference type="Rhea" id="RHEA-COMP:9622"/>
        <dbReference type="Rhea" id="RHEA-COMP:12664"/>
        <dbReference type="Rhea" id="RHEA-COMP:12668"/>
        <dbReference type="ChEBI" id="CHEBI:15378"/>
        <dbReference type="ChEBI" id="CHEBI:64721"/>
        <dbReference type="ChEBI" id="CHEBI:78442"/>
        <dbReference type="ChEBI" id="CHEBI:78494"/>
        <dbReference type="ChEBI" id="CHEBI:133041"/>
        <dbReference type="EC" id="2.3.2.29"/>
    </reaction>
</comment>
<dbReference type="PANTHER" id="PTHR21367">
    <property type="entry name" value="ARGININE-TRNA-PROTEIN TRANSFERASE 1"/>
    <property type="match status" value="1"/>
</dbReference>
<dbReference type="InterPro" id="IPR016181">
    <property type="entry name" value="Acyl_CoA_acyltransferase"/>
</dbReference>
<sequence length="237" mass="27827">MTRQLRFFLTVPHPCSYLPGQEATTLFLDPNTPVDLATYSALTQLGFRRSGQHLYRPHCAHCRACVSVRIPVQRFTPDRSQRRIIKRNQDLSIREVPARYSESYYALYAAYIDARHADGDMYPPTREQFRSFLTSQSHFARMVEFRLDSELLAVAVVDRLPDGLSAIYTFYSPDPSLGARSLGSYAILWQIRRALERRLPYVYLGYWIEQSAKMRYKQRYRPLEYLQGQQWRTLPLE</sequence>
<evidence type="ECO:0000256" key="2">
    <source>
        <dbReference type="ARBA" id="ARBA00022679"/>
    </source>
</evidence>
<organism evidence="7 8">
    <name type="scientific">Halotalea alkalilenta</name>
    <dbReference type="NCBI Taxonomy" id="376489"/>
    <lineage>
        <taxon>Bacteria</taxon>
        <taxon>Pseudomonadati</taxon>
        <taxon>Pseudomonadota</taxon>
        <taxon>Gammaproteobacteria</taxon>
        <taxon>Oceanospirillales</taxon>
        <taxon>Halomonadaceae</taxon>
        <taxon>Halotalea</taxon>
    </lineage>
</organism>
<keyword evidence="2 4" id="KW-0808">Transferase</keyword>
<comment type="subcellular location">
    <subcellularLocation>
        <location evidence="4">Cytoplasm</location>
    </subcellularLocation>
</comment>